<dbReference type="GO" id="GO:0017171">
    <property type="term" value="F:serine hydrolase activity"/>
    <property type="evidence" value="ECO:0007669"/>
    <property type="project" value="TreeGrafter"/>
</dbReference>
<dbReference type="Proteomes" id="UP000728032">
    <property type="component" value="Unassembled WGS sequence"/>
</dbReference>
<dbReference type="OrthoDB" id="19657at2759"/>
<organism evidence="1">
    <name type="scientific">Oppiella nova</name>
    <dbReference type="NCBI Taxonomy" id="334625"/>
    <lineage>
        <taxon>Eukaryota</taxon>
        <taxon>Metazoa</taxon>
        <taxon>Ecdysozoa</taxon>
        <taxon>Arthropoda</taxon>
        <taxon>Chelicerata</taxon>
        <taxon>Arachnida</taxon>
        <taxon>Acari</taxon>
        <taxon>Acariformes</taxon>
        <taxon>Sarcoptiformes</taxon>
        <taxon>Oribatida</taxon>
        <taxon>Brachypylina</taxon>
        <taxon>Oppioidea</taxon>
        <taxon>Oppiidae</taxon>
        <taxon>Oppiella</taxon>
    </lineage>
</organism>
<gene>
    <name evidence="1" type="ORF">ONB1V03_LOCUS8453</name>
</gene>
<name>A0A7R9QMW5_9ACAR</name>
<dbReference type="PANTHER" id="PTHR46331">
    <property type="entry name" value="VALACYCLOVIR HYDROLASE"/>
    <property type="match status" value="1"/>
</dbReference>
<dbReference type="PANTHER" id="PTHR46331:SF2">
    <property type="entry name" value="VALACYCLOVIR HYDROLASE"/>
    <property type="match status" value="1"/>
</dbReference>
<dbReference type="EMBL" id="OC919659">
    <property type="protein sequence ID" value="CAD7651732.1"/>
    <property type="molecule type" value="Genomic_DNA"/>
</dbReference>
<evidence type="ECO:0008006" key="3">
    <source>
        <dbReference type="Google" id="ProtNLM"/>
    </source>
</evidence>
<dbReference type="SUPFAM" id="SSF53474">
    <property type="entry name" value="alpha/beta-Hydrolases"/>
    <property type="match status" value="1"/>
</dbReference>
<dbReference type="Gene3D" id="3.40.50.1820">
    <property type="entry name" value="alpha/beta hydrolase"/>
    <property type="match status" value="1"/>
</dbReference>
<dbReference type="AlphaFoldDB" id="A0A7R9QMW5"/>
<accession>A0A7R9QMW5</accession>
<evidence type="ECO:0000313" key="1">
    <source>
        <dbReference type="EMBL" id="CAD7651732.1"/>
    </source>
</evidence>
<keyword evidence="2" id="KW-1185">Reference proteome</keyword>
<sequence length="166" mass="19364">MMNKMGHKSYSVLGWSDGAKTGLIMAINYKSRIDKLVIWGGNAYVLPQEKYALHAIRDPSKWKLQTLQHFEAVYGNELKDMWNKHCDHYIKNLDDICKNDVHQIRCPTLVLHGDLDPLPEEHPLFLTDKIAYSELYRFPRGAHNIHQEFSDEFNKVVSNFLLDDSY</sequence>
<reference evidence="1" key="1">
    <citation type="submission" date="2020-11" db="EMBL/GenBank/DDBJ databases">
        <authorList>
            <person name="Tran Van P."/>
        </authorList>
    </citation>
    <scope>NUCLEOTIDE SEQUENCE</scope>
</reference>
<evidence type="ECO:0000313" key="2">
    <source>
        <dbReference type="Proteomes" id="UP000728032"/>
    </source>
</evidence>
<dbReference type="InterPro" id="IPR029058">
    <property type="entry name" value="AB_hydrolase_fold"/>
</dbReference>
<proteinExistence type="predicted"/>
<protein>
    <recommendedName>
        <fullName evidence="3">Valacyclovir hydrolase</fullName>
    </recommendedName>
</protein>
<dbReference type="EMBL" id="CAJPVJ010004834">
    <property type="protein sequence ID" value="CAG2168969.1"/>
    <property type="molecule type" value="Genomic_DNA"/>
</dbReference>